<reference evidence="1" key="1">
    <citation type="submission" date="2020-05" db="EMBL/GenBank/DDBJ databases">
        <title>Complete genome sequence of Pseudomonas sp. Sm006.</title>
        <authorList>
            <person name="Takeuchi K."/>
            <person name="Someya N."/>
        </authorList>
    </citation>
    <scope>NUCLEOTIDE SEQUENCE</scope>
    <source>
        <strain evidence="1">Sm006</strain>
    </source>
</reference>
<gene>
    <name evidence="1" type="ORF">PSm6_21550</name>
</gene>
<evidence type="ECO:0000313" key="2">
    <source>
        <dbReference type="Proteomes" id="UP001064896"/>
    </source>
</evidence>
<name>A0ABN6BP52_9PSED</name>
<accession>A0ABN6BP52</accession>
<sequence length="74" mass="8388">MPRDLAVQGMQLEHQVLAGELLLKSGVVTAGLGHQAAQHPEEKTEFHAHEPRLKMERRRIVAVCERDYSQTWDG</sequence>
<dbReference type="Proteomes" id="UP001064896">
    <property type="component" value="Chromosome"/>
</dbReference>
<keyword evidence="2" id="KW-1185">Reference proteome</keyword>
<protein>
    <submittedName>
        <fullName evidence="1">Uncharacterized protein</fullName>
    </submittedName>
</protein>
<dbReference type="EMBL" id="AP023081">
    <property type="protein sequence ID" value="BCD85748.1"/>
    <property type="molecule type" value="Genomic_DNA"/>
</dbReference>
<evidence type="ECO:0000313" key="1">
    <source>
        <dbReference type="EMBL" id="BCD85748.1"/>
    </source>
</evidence>
<proteinExistence type="predicted"/>
<organism evidence="1 2">
    <name type="scientific">Pseudomonas solani</name>
    <dbReference type="NCBI Taxonomy" id="2731552"/>
    <lineage>
        <taxon>Bacteria</taxon>
        <taxon>Pseudomonadati</taxon>
        <taxon>Pseudomonadota</taxon>
        <taxon>Gammaproteobacteria</taxon>
        <taxon>Pseudomonadales</taxon>
        <taxon>Pseudomonadaceae</taxon>
        <taxon>Pseudomonas</taxon>
    </lineage>
</organism>